<dbReference type="Gene3D" id="2.120.10.30">
    <property type="entry name" value="TolB, C-terminal domain"/>
    <property type="match status" value="1"/>
</dbReference>
<dbReference type="SUPFAM" id="SSF63825">
    <property type="entry name" value="YWTD domain"/>
    <property type="match status" value="1"/>
</dbReference>
<protein>
    <recommendedName>
        <fullName evidence="4">SMP-30/Gluconolactonase/LRE-like region domain-containing protein</fullName>
    </recommendedName>
</protein>
<accession>A0A166V7R3</accession>
<dbReference type="AlphaFoldDB" id="A0A166V7R3"/>
<dbReference type="RefSeq" id="WP_063358936.1">
    <property type="nucleotide sequence ID" value="NZ_AQHB01000049.1"/>
</dbReference>
<proteinExistence type="predicted"/>
<name>A0A166V7R3_9GAMM</name>
<evidence type="ECO:0000313" key="2">
    <source>
        <dbReference type="EMBL" id="KZN31808.1"/>
    </source>
</evidence>
<evidence type="ECO:0000256" key="1">
    <source>
        <dbReference type="SAM" id="SignalP"/>
    </source>
</evidence>
<organism evidence="2 3">
    <name type="scientific">Pseudoalteromonas luteoviolacea DSM 6061</name>
    <dbReference type="NCBI Taxonomy" id="1365250"/>
    <lineage>
        <taxon>Bacteria</taxon>
        <taxon>Pseudomonadati</taxon>
        <taxon>Pseudomonadota</taxon>
        <taxon>Gammaproteobacteria</taxon>
        <taxon>Alteromonadales</taxon>
        <taxon>Pseudoalteromonadaceae</taxon>
        <taxon>Pseudoalteromonas</taxon>
    </lineage>
</organism>
<keyword evidence="3" id="KW-1185">Reference proteome</keyword>
<dbReference type="PATRIC" id="fig|1365250.3.peg.4353"/>
<dbReference type="Proteomes" id="UP000076643">
    <property type="component" value="Unassembled WGS sequence"/>
</dbReference>
<reference evidence="2 3" key="1">
    <citation type="submission" date="2013-07" db="EMBL/GenBank/DDBJ databases">
        <title>Comparative Genomic and Metabolomic Analysis of Twelve Strains of Pseudoalteromonas luteoviolacea.</title>
        <authorList>
            <person name="Vynne N.G."/>
            <person name="Mansson M."/>
            <person name="Gram L."/>
        </authorList>
    </citation>
    <scope>NUCLEOTIDE SEQUENCE [LARGE SCALE GENOMIC DNA]</scope>
    <source>
        <strain evidence="2 3">DSM 6061</strain>
    </source>
</reference>
<evidence type="ECO:0008006" key="4">
    <source>
        <dbReference type="Google" id="ProtNLM"/>
    </source>
</evidence>
<sequence>MKPCFKSLYPVAAATLMALTSLSAVASQSSCLSGLYAIDRYATGDESVLYHLDTQSKMFREVPGASIPASNLASNGSKLYTVQRVDRDSNASKIFAFDTATMEQSELATTTSYPIKRSAVSPDGSYLLATSQTYMYQFDLSSGDKTIMGKMKSDDAVYDDFNHGDIAYSADGNLVYVLNAKALYVLNEADMTLSKIGDHNLHWASGLAVDDSGVIYASARERGENAKIYTLDPQTAQATFYMNGPAHIADLSYSSGCGNSLPIIAHAFQIEVNKAKQYWMDDGQTGKVANLVGFKDNSVNFNDQGFPVESKDKLNKHNKFTKNPNANRCARMWNNFLDHQYVLNRNGKGRKKNDGSTKWYFSTEDGAYKVIRARKGVCEYGYATGEPGKILYNSKTGLVTVE</sequence>
<comment type="caution">
    <text evidence="2">The sequence shown here is derived from an EMBL/GenBank/DDBJ whole genome shotgun (WGS) entry which is preliminary data.</text>
</comment>
<feature type="chain" id="PRO_5007881015" description="SMP-30/Gluconolactonase/LRE-like region domain-containing protein" evidence="1">
    <location>
        <begin position="27"/>
        <end position="402"/>
    </location>
</feature>
<dbReference type="InterPro" id="IPR011042">
    <property type="entry name" value="6-blade_b-propeller_TolB-like"/>
</dbReference>
<feature type="signal peptide" evidence="1">
    <location>
        <begin position="1"/>
        <end position="26"/>
    </location>
</feature>
<dbReference type="EMBL" id="AUYB01000133">
    <property type="protein sequence ID" value="KZN31808.1"/>
    <property type="molecule type" value="Genomic_DNA"/>
</dbReference>
<gene>
    <name evidence="2" type="ORF">N475_22745</name>
</gene>
<evidence type="ECO:0000313" key="3">
    <source>
        <dbReference type="Proteomes" id="UP000076643"/>
    </source>
</evidence>
<keyword evidence="1" id="KW-0732">Signal</keyword>